<reference evidence="4 5" key="1">
    <citation type="submission" date="2012-08" db="EMBL/GenBank/DDBJ databases">
        <title>Oryza genome evolution.</title>
        <authorList>
            <person name="Wing R.A."/>
        </authorList>
    </citation>
    <scope>NUCLEOTIDE SEQUENCE</scope>
</reference>
<keyword evidence="1" id="KW-0433">Leucine-rich repeat</keyword>
<dbReference type="PROSITE" id="PS51450">
    <property type="entry name" value="LRR"/>
    <property type="match status" value="4"/>
</dbReference>
<keyword evidence="5" id="KW-1185">Reference proteome</keyword>
<dbReference type="GO" id="GO:0005737">
    <property type="term" value="C:cytoplasm"/>
    <property type="evidence" value="ECO:0007669"/>
    <property type="project" value="TreeGrafter"/>
</dbReference>
<evidence type="ECO:0008006" key="6">
    <source>
        <dbReference type="Google" id="ProtNLM"/>
    </source>
</evidence>
<dbReference type="eggNOG" id="KOG0531">
    <property type="taxonomic scope" value="Eukaryota"/>
</dbReference>
<dbReference type="Proteomes" id="UP000032180">
    <property type="component" value="Chromosome 3"/>
</dbReference>
<dbReference type="SUPFAM" id="SSF52075">
    <property type="entry name" value="Outer arm dynein light chain 1"/>
    <property type="match status" value="1"/>
</dbReference>
<reference evidence="5" key="2">
    <citation type="submission" date="2013-12" db="EMBL/GenBank/DDBJ databases">
        <authorList>
            <person name="Yu Y."/>
            <person name="Lee S."/>
            <person name="de Baynast K."/>
            <person name="Wissotski M."/>
            <person name="Liu L."/>
            <person name="Talag J."/>
            <person name="Goicoechea J."/>
            <person name="Angelova A."/>
            <person name="Jetty R."/>
            <person name="Kudrna D."/>
            <person name="Golser W."/>
            <person name="Rivera L."/>
            <person name="Zhang J."/>
            <person name="Wing R."/>
        </authorList>
    </citation>
    <scope>NUCLEOTIDE SEQUENCE</scope>
</reference>
<accession>A0A0D9VQK0</accession>
<dbReference type="Gene3D" id="3.80.10.10">
    <property type="entry name" value="Ribonuclease Inhibitor"/>
    <property type="match status" value="2"/>
</dbReference>
<evidence type="ECO:0000256" key="2">
    <source>
        <dbReference type="ARBA" id="ARBA00022737"/>
    </source>
</evidence>
<dbReference type="AlphaFoldDB" id="A0A0D9VQK0"/>
<dbReference type="InterPro" id="IPR032675">
    <property type="entry name" value="LRR_dom_sf"/>
</dbReference>
<keyword evidence="2" id="KW-0677">Repeat</keyword>
<dbReference type="PRINTS" id="PR00019">
    <property type="entry name" value="LEURICHRPT"/>
</dbReference>
<evidence type="ECO:0000256" key="3">
    <source>
        <dbReference type="SAM" id="MobiDB-lite"/>
    </source>
</evidence>
<organism evidence="4 5">
    <name type="scientific">Leersia perrieri</name>
    <dbReference type="NCBI Taxonomy" id="77586"/>
    <lineage>
        <taxon>Eukaryota</taxon>
        <taxon>Viridiplantae</taxon>
        <taxon>Streptophyta</taxon>
        <taxon>Embryophyta</taxon>
        <taxon>Tracheophyta</taxon>
        <taxon>Spermatophyta</taxon>
        <taxon>Magnoliopsida</taxon>
        <taxon>Liliopsida</taxon>
        <taxon>Poales</taxon>
        <taxon>Poaceae</taxon>
        <taxon>BOP clade</taxon>
        <taxon>Oryzoideae</taxon>
        <taxon>Oryzeae</taxon>
        <taxon>Oryzinae</taxon>
        <taxon>Leersia</taxon>
    </lineage>
</organism>
<dbReference type="InterPro" id="IPR001611">
    <property type="entry name" value="Leu-rich_rpt"/>
</dbReference>
<dbReference type="HOGENOM" id="CLU_028511_1_0_1"/>
<sequence>MSRMSCFSALLAGKRKILKVTSKIVYGKKASGKEFQKVKPVEFVVEETDTVDIVKGGDDDIGSACDTKLVAFNATELASESRDKDDDEVSVKKDPSDVVDLVAGDGGSGSADDSSGDSSDGVDKEAAGVGLMMPPAMAPRLERSCSNIETTARCCLEAFVDLPAKSLSYGDLNALPAAAAAAGEMVDASPAASVKTCRSADHVMLKRCSSSSQMLLPSHSRNLWWRLLLQTHRNPHQPVEQKNHGYASDTLDVATMADAKKKGIAVEQEPMSPVDRVSAWVNSLGDTSFINACDEDVVENDDDDGDDGGVARLHCTEIGEPSSFGGGKGAAAHARRRVIGGEAIKASSPVAQVSGMGLTVIPVISPFSGLRAVNLSGNLIVRISSGSLPKGLHSLDLSRNKISTIEGLRELTRLRVLNLSYNKISRIGNGLSNCGAIRELYLAGNKISEVEGLHRLLKLAMLDLSFNKITTTKALNLLVANYNTLRALNLVGNPVQANTGDDALRKAVSGLLSRLAYLNKQPVVRSSSLQRAQREAAKDHRVEKAAALGVNSGGWRSHCRRTASAKNRGRDGSGSQRGSRSRSKSRPHHH</sequence>
<name>A0A0D9VQK0_9ORYZ</name>
<evidence type="ECO:0000313" key="5">
    <source>
        <dbReference type="Proteomes" id="UP000032180"/>
    </source>
</evidence>
<dbReference type="FunFam" id="3.80.10.10:FF:000320">
    <property type="entry name" value="Protein phosphatase 1 regulatory subunit pprA"/>
    <property type="match status" value="1"/>
</dbReference>
<dbReference type="SMART" id="SM00369">
    <property type="entry name" value="LRR_TYP"/>
    <property type="match status" value="2"/>
</dbReference>
<feature type="region of interest" description="Disordered" evidence="3">
    <location>
        <begin position="550"/>
        <end position="590"/>
    </location>
</feature>
<feature type="region of interest" description="Disordered" evidence="3">
    <location>
        <begin position="81"/>
        <end position="125"/>
    </location>
</feature>
<dbReference type="EnsemblPlants" id="LPERR03G05890.1">
    <property type="protein sequence ID" value="LPERR03G05890.1"/>
    <property type="gene ID" value="LPERR03G05890"/>
</dbReference>
<dbReference type="InterPro" id="IPR003591">
    <property type="entry name" value="Leu-rich_rpt_typical-subtyp"/>
</dbReference>
<feature type="compositionally biased region" description="Basic and acidic residues" evidence="3">
    <location>
        <begin position="81"/>
        <end position="96"/>
    </location>
</feature>
<evidence type="ECO:0000313" key="4">
    <source>
        <dbReference type="EnsemblPlants" id="LPERR03G05890.1"/>
    </source>
</evidence>
<dbReference type="Pfam" id="PF13855">
    <property type="entry name" value="LRR_8"/>
    <property type="match status" value="1"/>
</dbReference>
<dbReference type="STRING" id="77586.A0A0D9VQK0"/>
<evidence type="ECO:0000256" key="1">
    <source>
        <dbReference type="ARBA" id="ARBA00022614"/>
    </source>
</evidence>
<feature type="compositionally biased region" description="Low complexity" evidence="3">
    <location>
        <begin position="110"/>
        <end position="119"/>
    </location>
</feature>
<dbReference type="SMART" id="SM00365">
    <property type="entry name" value="LRR_SD22"/>
    <property type="match status" value="4"/>
</dbReference>
<reference evidence="4" key="3">
    <citation type="submission" date="2015-04" db="UniProtKB">
        <authorList>
            <consortium name="EnsemblPlants"/>
        </authorList>
    </citation>
    <scope>IDENTIFICATION</scope>
</reference>
<dbReference type="Gramene" id="LPERR03G05890.1">
    <property type="protein sequence ID" value="LPERR03G05890.1"/>
    <property type="gene ID" value="LPERR03G05890"/>
</dbReference>
<protein>
    <recommendedName>
        <fullName evidence="6">U2A'/phosphoprotein 32 family A C-terminal domain-containing protein</fullName>
    </recommendedName>
</protein>
<proteinExistence type="predicted"/>
<feature type="compositionally biased region" description="Basic residues" evidence="3">
    <location>
        <begin position="579"/>
        <end position="590"/>
    </location>
</feature>
<dbReference type="PANTHER" id="PTHR15454">
    <property type="entry name" value="NISCHARIN RELATED"/>
    <property type="match status" value="1"/>
</dbReference>
<dbReference type="PANTHER" id="PTHR15454:SF37">
    <property type="entry name" value="OUTER ARM DYNEIN LIGHT CHAIN 1 PROTEIN"/>
    <property type="match status" value="1"/>
</dbReference>